<protein>
    <submittedName>
        <fullName evidence="2">Uncharacterized protein</fullName>
    </submittedName>
</protein>
<dbReference type="InParanoid" id="M1DWV5"/>
<evidence type="ECO:0000313" key="2">
    <source>
        <dbReference type="EnsemblPlants" id="PGSC0003DMT400095692"/>
    </source>
</evidence>
<dbReference type="AlphaFoldDB" id="M1DWV5"/>
<feature type="region of interest" description="Disordered" evidence="1">
    <location>
        <begin position="1"/>
        <end position="58"/>
    </location>
</feature>
<proteinExistence type="predicted"/>
<name>M1DWV5_SOLTU</name>
<dbReference type="HOGENOM" id="CLU_1681006_0_0_1"/>
<reference evidence="3" key="1">
    <citation type="journal article" date="2011" name="Nature">
        <title>Genome sequence and analysis of the tuber crop potato.</title>
        <authorList>
            <consortium name="The Potato Genome Sequencing Consortium"/>
        </authorList>
    </citation>
    <scope>NUCLEOTIDE SEQUENCE [LARGE SCALE GENOMIC DNA]</scope>
    <source>
        <strain evidence="3">cv. DM1-3 516 R44</strain>
    </source>
</reference>
<organism evidence="2 3">
    <name type="scientific">Solanum tuberosum</name>
    <name type="common">Potato</name>
    <dbReference type="NCBI Taxonomy" id="4113"/>
    <lineage>
        <taxon>Eukaryota</taxon>
        <taxon>Viridiplantae</taxon>
        <taxon>Streptophyta</taxon>
        <taxon>Embryophyta</taxon>
        <taxon>Tracheophyta</taxon>
        <taxon>Spermatophyta</taxon>
        <taxon>Magnoliopsida</taxon>
        <taxon>eudicotyledons</taxon>
        <taxon>Gunneridae</taxon>
        <taxon>Pentapetalae</taxon>
        <taxon>asterids</taxon>
        <taxon>lamiids</taxon>
        <taxon>Solanales</taxon>
        <taxon>Solanaceae</taxon>
        <taxon>Solanoideae</taxon>
        <taxon>Solaneae</taxon>
        <taxon>Solanum</taxon>
    </lineage>
</organism>
<dbReference type="Gramene" id="PGSC0003DMT400095692">
    <property type="protein sequence ID" value="PGSC0003DMT400095692"/>
    <property type="gene ID" value="PGSC0003DMG400045263"/>
</dbReference>
<evidence type="ECO:0000313" key="3">
    <source>
        <dbReference type="Proteomes" id="UP000011115"/>
    </source>
</evidence>
<dbReference type="PaxDb" id="4113-PGSC0003DMT400095692"/>
<keyword evidence="3" id="KW-1185">Reference proteome</keyword>
<sequence>MTPQGPTKGVLEEDPKTAQNLSKIMPPTKGIHEPWMDARPVGRGSGSRPESAADQLGDSPFDRFHRRAALTFNIVVFWIIGRRSTASRNCLAIRRLLLFTADLIRSFMAQHTGTKGEVRSFGDMLNGFSDQQIIISPFFQLPLFLFAQLCPCLCLQV</sequence>
<accession>M1DWV5</accession>
<evidence type="ECO:0000256" key="1">
    <source>
        <dbReference type="SAM" id="MobiDB-lite"/>
    </source>
</evidence>
<dbReference type="Proteomes" id="UP000011115">
    <property type="component" value="Unassembled WGS sequence"/>
</dbReference>
<dbReference type="EnsemblPlants" id="PGSC0003DMT400095692">
    <property type="protein sequence ID" value="PGSC0003DMT400095692"/>
    <property type="gene ID" value="PGSC0003DMG400045263"/>
</dbReference>
<reference evidence="2" key="2">
    <citation type="submission" date="2015-06" db="UniProtKB">
        <authorList>
            <consortium name="EnsemblPlants"/>
        </authorList>
    </citation>
    <scope>IDENTIFICATION</scope>
    <source>
        <strain evidence="2">DM1-3 516 R44</strain>
    </source>
</reference>